<dbReference type="GeneID" id="54474463"/>
<reference evidence="2" key="1">
    <citation type="journal article" date="2020" name="Stud. Mycol.">
        <title>101 Dothideomycetes genomes: a test case for predicting lifestyles and emergence of pathogens.</title>
        <authorList>
            <person name="Haridas S."/>
            <person name="Albert R."/>
            <person name="Binder M."/>
            <person name="Bloem J."/>
            <person name="Labutti K."/>
            <person name="Salamov A."/>
            <person name="Andreopoulos B."/>
            <person name="Baker S."/>
            <person name="Barry K."/>
            <person name="Bills G."/>
            <person name="Bluhm B."/>
            <person name="Cannon C."/>
            <person name="Castanera R."/>
            <person name="Culley D."/>
            <person name="Daum C."/>
            <person name="Ezra D."/>
            <person name="Gonzalez J."/>
            <person name="Henrissat B."/>
            <person name="Kuo A."/>
            <person name="Liang C."/>
            <person name="Lipzen A."/>
            <person name="Lutzoni F."/>
            <person name="Magnuson J."/>
            <person name="Mondo S."/>
            <person name="Nolan M."/>
            <person name="Ohm R."/>
            <person name="Pangilinan J."/>
            <person name="Park H.-J."/>
            <person name="Ramirez L."/>
            <person name="Alfaro M."/>
            <person name="Sun H."/>
            <person name="Tritt A."/>
            <person name="Yoshinaga Y."/>
            <person name="Zwiers L.-H."/>
            <person name="Turgeon B."/>
            <person name="Goodwin S."/>
            <person name="Spatafora J."/>
            <person name="Crous P."/>
            <person name="Grigoriev I."/>
        </authorList>
    </citation>
    <scope>NUCLEOTIDE SEQUENCE</scope>
    <source>
        <strain evidence="2">CBS 113389</strain>
    </source>
</reference>
<feature type="compositionally biased region" description="Low complexity" evidence="1">
    <location>
        <begin position="141"/>
        <end position="151"/>
    </location>
</feature>
<feature type="compositionally biased region" description="Basic residues" evidence="1">
    <location>
        <begin position="83"/>
        <end position="97"/>
    </location>
</feature>
<accession>A0A6A6PTZ2</accession>
<gene>
    <name evidence="2" type="ORF">BDY17DRAFT_296505</name>
</gene>
<evidence type="ECO:0000313" key="3">
    <source>
        <dbReference type="Proteomes" id="UP000799767"/>
    </source>
</evidence>
<dbReference type="AlphaFoldDB" id="A0A6A6PTZ2"/>
<evidence type="ECO:0000256" key="1">
    <source>
        <dbReference type="SAM" id="MobiDB-lite"/>
    </source>
</evidence>
<organism evidence="2 3">
    <name type="scientific">Neohortaea acidophila</name>
    <dbReference type="NCBI Taxonomy" id="245834"/>
    <lineage>
        <taxon>Eukaryota</taxon>
        <taxon>Fungi</taxon>
        <taxon>Dikarya</taxon>
        <taxon>Ascomycota</taxon>
        <taxon>Pezizomycotina</taxon>
        <taxon>Dothideomycetes</taxon>
        <taxon>Dothideomycetidae</taxon>
        <taxon>Mycosphaerellales</taxon>
        <taxon>Teratosphaeriaceae</taxon>
        <taxon>Neohortaea</taxon>
    </lineage>
</organism>
<feature type="region of interest" description="Disordered" evidence="1">
    <location>
        <begin position="1"/>
        <end position="43"/>
    </location>
</feature>
<keyword evidence="3" id="KW-1185">Reference proteome</keyword>
<dbReference type="EMBL" id="MU001635">
    <property type="protein sequence ID" value="KAF2482933.1"/>
    <property type="molecule type" value="Genomic_DNA"/>
</dbReference>
<proteinExistence type="predicted"/>
<feature type="region of interest" description="Disordered" evidence="1">
    <location>
        <begin position="56"/>
        <end position="152"/>
    </location>
</feature>
<sequence length="166" mass="18676">MTRTSTSTTSVTTAAPTSTPTTVTTTETSYVTQWGPPRTTTWWKSEYPPNPLHCKSKTLTHCQSPHRPSLQERSLPRADGTRQTRHPRPTRPMASKRLHADLAYADTGRTANARRRPRPPRTATRLSRTSPPSRRPRGGIRRLPLGSGPLRPKLRRCAARRHAFRA</sequence>
<name>A0A6A6PTZ2_9PEZI</name>
<feature type="compositionally biased region" description="Low complexity" evidence="1">
    <location>
        <begin position="1"/>
        <end position="32"/>
    </location>
</feature>
<dbReference type="Proteomes" id="UP000799767">
    <property type="component" value="Unassembled WGS sequence"/>
</dbReference>
<feature type="compositionally biased region" description="Low complexity" evidence="1">
    <location>
        <begin position="121"/>
        <end position="132"/>
    </location>
</feature>
<dbReference type="RefSeq" id="XP_033589503.1">
    <property type="nucleotide sequence ID" value="XM_033733461.1"/>
</dbReference>
<evidence type="ECO:0000313" key="2">
    <source>
        <dbReference type="EMBL" id="KAF2482933.1"/>
    </source>
</evidence>
<protein>
    <submittedName>
        <fullName evidence="2">Uncharacterized protein</fullName>
    </submittedName>
</protein>